<keyword evidence="2" id="KW-1185">Reference proteome</keyword>
<reference evidence="1 2" key="1">
    <citation type="submission" date="2016-10" db="EMBL/GenBank/DDBJ databases">
        <authorList>
            <person name="de Groot N.N."/>
        </authorList>
    </citation>
    <scope>NUCLEOTIDE SEQUENCE [LARGE SCALE GENOMIC DNA]</scope>
    <source>
        <strain evidence="1 2">A52C2</strain>
    </source>
</reference>
<dbReference type="RefSeq" id="WP_092497993.1">
    <property type="nucleotide sequence ID" value="NZ_FOFG01000012.1"/>
</dbReference>
<proteinExistence type="predicted"/>
<sequence length="182" mass="19835">MSDAQAQLPIWKDGSFGADAWVAVSAETELPADPAPILVPLAEFLAEAGRYTARDGDIGVLVGAGEDVHPLVPYLGDLRLIALEFPKFADGRNYSTARLLRERFGYAGELRATGDVLIDQIPLMRRCGIVSFAVKHEPTRRALLAHHSVEVRHYYQPVQSDAEVPAGTRPWARLPAARLPAA</sequence>
<protein>
    <submittedName>
        <fullName evidence="1">Phosphoadenosine phosphosulfate reductase</fullName>
    </submittedName>
</protein>
<dbReference type="OrthoDB" id="9800421at2"/>
<dbReference type="EMBL" id="FOFG01000012">
    <property type="protein sequence ID" value="SER15970.1"/>
    <property type="molecule type" value="Genomic_DNA"/>
</dbReference>
<gene>
    <name evidence="1" type="ORF">SAMN05216548_11252</name>
</gene>
<evidence type="ECO:0000313" key="2">
    <source>
        <dbReference type="Proteomes" id="UP000199647"/>
    </source>
</evidence>
<evidence type="ECO:0000313" key="1">
    <source>
        <dbReference type="EMBL" id="SER15970.1"/>
    </source>
</evidence>
<dbReference type="PIRSF" id="PIRSF030820">
    <property type="entry name" value="UCP030820"/>
    <property type="match status" value="1"/>
</dbReference>
<dbReference type="AlphaFoldDB" id="A0A1H9LX15"/>
<dbReference type="Proteomes" id="UP000199647">
    <property type="component" value="Unassembled WGS sequence"/>
</dbReference>
<organism evidence="1 2">
    <name type="scientific">Faunimonas pinastri</name>
    <dbReference type="NCBI Taxonomy" id="1855383"/>
    <lineage>
        <taxon>Bacteria</taxon>
        <taxon>Pseudomonadati</taxon>
        <taxon>Pseudomonadota</taxon>
        <taxon>Alphaproteobacteria</taxon>
        <taxon>Hyphomicrobiales</taxon>
        <taxon>Afifellaceae</taxon>
        <taxon>Faunimonas</taxon>
    </lineage>
</organism>
<name>A0A1H9LX15_9HYPH</name>
<dbReference type="InterPro" id="IPR008318">
    <property type="entry name" value="UCP030820"/>
</dbReference>
<dbReference type="Pfam" id="PF06073">
    <property type="entry name" value="DUF934"/>
    <property type="match status" value="1"/>
</dbReference>
<dbReference type="STRING" id="1855383.SAMN05216548_11252"/>
<accession>A0A1H9LX15</accession>